<dbReference type="Proteomes" id="UP000266239">
    <property type="component" value="Unassembled WGS sequence"/>
</dbReference>
<dbReference type="CDD" id="cd23023">
    <property type="entry name" value="zf-HIT_BCD1"/>
    <property type="match status" value="1"/>
</dbReference>
<dbReference type="GO" id="GO:0000492">
    <property type="term" value="P:box C/D snoRNP assembly"/>
    <property type="evidence" value="ECO:0007669"/>
    <property type="project" value="TreeGrafter"/>
</dbReference>
<protein>
    <recommendedName>
        <fullName evidence="9">HIT-type domain-containing protein</fullName>
    </recommendedName>
</protein>
<dbReference type="Pfam" id="PF25790">
    <property type="entry name" value="BCD1"/>
    <property type="match status" value="1"/>
</dbReference>
<dbReference type="PANTHER" id="PTHR13483">
    <property type="entry name" value="BOX C_D SNORNA PROTEIN 1-RELATED"/>
    <property type="match status" value="1"/>
</dbReference>
<feature type="domain" description="HIT-type" evidence="9">
    <location>
        <begin position="64"/>
        <end position="97"/>
    </location>
</feature>
<evidence type="ECO:0000256" key="7">
    <source>
        <dbReference type="PROSITE-ProRule" id="PRU00453"/>
    </source>
</evidence>
<evidence type="ECO:0000259" key="9">
    <source>
        <dbReference type="PROSITE" id="PS51083"/>
    </source>
</evidence>
<evidence type="ECO:0000313" key="10">
    <source>
        <dbReference type="EMBL" id="RHY01965.1"/>
    </source>
</evidence>
<reference evidence="10 11" key="1">
    <citation type="submission" date="2018-08" db="EMBL/GenBank/DDBJ databases">
        <title>Aphanomyces genome sequencing and annotation.</title>
        <authorList>
            <person name="Minardi D."/>
            <person name="Oidtmann B."/>
            <person name="Van Der Giezen M."/>
            <person name="Studholme D.J."/>
        </authorList>
    </citation>
    <scope>NUCLEOTIDE SEQUENCE [LARGE SCALE GENOMIC DNA]</scope>
    <source>
        <strain evidence="10 11">Yx</strain>
    </source>
</reference>
<dbReference type="VEuPathDB" id="FungiDB:H257_11742"/>
<comment type="similarity">
    <text evidence="6">Belongs to the BCD1 family.</text>
</comment>
<evidence type="ECO:0000256" key="2">
    <source>
        <dbReference type="ARBA" id="ARBA00022723"/>
    </source>
</evidence>
<dbReference type="InterPro" id="IPR051639">
    <property type="entry name" value="BCD1"/>
</dbReference>
<name>A0A397A6J4_APHAT</name>
<feature type="region of interest" description="Disordered" evidence="8">
    <location>
        <begin position="33"/>
        <end position="53"/>
    </location>
</feature>
<accession>A0A397A6J4</accession>
<dbReference type="EMBL" id="QUTA01009034">
    <property type="protein sequence ID" value="RHY01965.1"/>
    <property type="molecule type" value="Genomic_DNA"/>
</dbReference>
<sequence>MIGLSPPFSIIKQLRMSGMSKTHVAPGLADKEVMEEPEQSPPHVSITDGNAGKRKRHESAVVVCNMCPRADIKYRCPKCERITCSLACCVAHKKQVTILTLGIIDASDFFFLQEISRSTSAVHLDVAVKPPPPPKKAKRHQKGSYVAAGPTTLSVNPELPADYLKRFPPQVQSFVQQAKKRGVFVHLHAPGMSKHKTNTSTFNSKADCLYWRVEVHFALDHVTIVEPKWSERQSLCDVVAKRLAITLENVPVRTKLKSYVHADVQSEWLFVIKKQFTPASTPLYYELDPTKPLADNLRHLAIVEFPTVLVTLQSRRHEYTFAHRAIEVVDATPPQTTPTTITEVISSGL</sequence>
<evidence type="ECO:0000256" key="8">
    <source>
        <dbReference type="SAM" id="MobiDB-lite"/>
    </source>
</evidence>
<dbReference type="InterPro" id="IPR057721">
    <property type="entry name" value="BCD1_alpha/beta"/>
</dbReference>
<evidence type="ECO:0000256" key="4">
    <source>
        <dbReference type="ARBA" id="ARBA00022833"/>
    </source>
</evidence>
<dbReference type="GO" id="GO:0048254">
    <property type="term" value="P:snoRNA localization"/>
    <property type="evidence" value="ECO:0007669"/>
    <property type="project" value="TreeGrafter"/>
</dbReference>
<dbReference type="PANTHER" id="PTHR13483:SF3">
    <property type="entry name" value="BOX C_D SNORNA PROTEIN 1"/>
    <property type="match status" value="1"/>
</dbReference>
<dbReference type="GO" id="GO:0008270">
    <property type="term" value="F:zinc ion binding"/>
    <property type="evidence" value="ECO:0007669"/>
    <property type="project" value="UniProtKB-UniRule"/>
</dbReference>
<dbReference type="Gene3D" id="3.30.60.190">
    <property type="match status" value="1"/>
</dbReference>
<keyword evidence="2" id="KW-0479">Metal-binding</keyword>
<evidence type="ECO:0000256" key="3">
    <source>
        <dbReference type="ARBA" id="ARBA00022771"/>
    </source>
</evidence>
<dbReference type="GO" id="GO:0005634">
    <property type="term" value="C:nucleus"/>
    <property type="evidence" value="ECO:0007669"/>
    <property type="project" value="TreeGrafter"/>
</dbReference>
<dbReference type="PROSITE" id="PS51083">
    <property type="entry name" value="ZF_HIT"/>
    <property type="match status" value="1"/>
</dbReference>
<evidence type="ECO:0000256" key="1">
    <source>
        <dbReference type="ARBA" id="ARBA00022553"/>
    </source>
</evidence>
<keyword evidence="4" id="KW-0862">Zinc</keyword>
<keyword evidence="1" id="KW-0597">Phosphoprotein</keyword>
<organism evidence="10 11">
    <name type="scientific">Aphanomyces astaci</name>
    <name type="common">Crayfish plague agent</name>
    <dbReference type="NCBI Taxonomy" id="112090"/>
    <lineage>
        <taxon>Eukaryota</taxon>
        <taxon>Sar</taxon>
        <taxon>Stramenopiles</taxon>
        <taxon>Oomycota</taxon>
        <taxon>Saprolegniomycetes</taxon>
        <taxon>Saprolegniales</taxon>
        <taxon>Verrucalvaceae</taxon>
        <taxon>Aphanomyces</taxon>
    </lineage>
</organism>
<comment type="caution">
    <text evidence="10">The sequence shown here is derived from an EMBL/GenBank/DDBJ whole genome shotgun (WGS) entry which is preliminary data.</text>
</comment>
<dbReference type="GO" id="GO:0000463">
    <property type="term" value="P:maturation of LSU-rRNA from tricistronic rRNA transcript (SSU-rRNA, 5.8S rRNA, LSU-rRNA)"/>
    <property type="evidence" value="ECO:0007669"/>
    <property type="project" value="TreeGrafter"/>
</dbReference>
<evidence type="ECO:0000313" key="11">
    <source>
        <dbReference type="Proteomes" id="UP000266239"/>
    </source>
</evidence>
<proteinExistence type="inferred from homology"/>
<gene>
    <name evidence="10" type="ORF">DYB25_010346</name>
</gene>
<dbReference type="GO" id="GO:0070761">
    <property type="term" value="C:pre-snoRNP complex"/>
    <property type="evidence" value="ECO:0007669"/>
    <property type="project" value="TreeGrafter"/>
</dbReference>
<comment type="function">
    <text evidence="5">Required for box C/D snoRNAs accumulation involved in snoRNA processing, snoRNA transport to the nucleolus and ribosome biogenesis.</text>
</comment>
<evidence type="ECO:0000256" key="5">
    <source>
        <dbReference type="ARBA" id="ARBA00049598"/>
    </source>
</evidence>
<dbReference type="Pfam" id="PF04438">
    <property type="entry name" value="zf-HIT"/>
    <property type="match status" value="1"/>
</dbReference>
<dbReference type="AlphaFoldDB" id="A0A397A6J4"/>
<dbReference type="InterPro" id="IPR007529">
    <property type="entry name" value="Znf_HIT"/>
</dbReference>
<keyword evidence="3 7" id="KW-0863">Zinc-finger</keyword>
<dbReference type="SUPFAM" id="SSF144232">
    <property type="entry name" value="HIT/MYND zinc finger-like"/>
    <property type="match status" value="1"/>
</dbReference>
<evidence type="ECO:0000256" key="6">
    <source>
        <dbReference type="ARBA" id="ARBA00049654"/>
    </source>
</evidence>